<accession>A0A4Q9G9Y0</accession>
<name>A0A4Q9G9Y0_9HYPH</name>
<gene>
    <name evidence="1" type="ORF">EYR15_15730</name>
</gene>
<dbReference type="RefSeq" id="WP_131004524.1">
    <property type="nucleotide sequence ID" value="NZ_JBHSZR010000006.1"/>
</dbReference>
<comment type="caution">
    <text evidence="1">The sequence shown here is derived from an EMBL/GenBank/DDBJ whole genome shotgun (WGS) entry which is preliminary data.</text>
</comment>
<proteinExistence type="predicted"/>
<evidence type="ECO:0000313" key="2">
    <source>
        <dbReference type="Proteomes" id="UP000291613"/>
    </source>
</evidence>
<protein>
    <recommendedName>
        <fullName evidence="3">Sarcosine oxidase subunit gamma</fullName>
    </recommendedName>
</protein>
<dbReference type="AlphaFoldDB" id="A0A4Q9G9Y0"/>
<keyword evidence="2" id="KW-1185">Reference proteome</keyword>
<dbReference type="Pfam" id="PF04268">
    <property type="entry name" value="SoxG"/>
    <property type="match status" value="1"/>
</dbReference>
<dbReference type="Gene3D" id="3.30.70.1520">
    <property type="entry name" value="Heterotetrameric sarcosine oxidase"/>
    <property type="match status" value="1"/>
</dbReference>
<dbReference type="InterPro" id="IPR007375">
    <property type="entry name" value="SoxG"/>
</dbReference>
<dbReference type="EMBL" id="SIUB01000010">
    <property type="protein sequence ID" value="TBN47606.1"/>
    <property type="molecule type" value="Genomic_DNA"/>
</dbReference>
<organism evidence="1 2">
    <name type="scientific">Hansschlegelia quercus</name>
    <dbReference type="NCBI Taxonomy" id="2528245"/>
    <lineage>
        <taxon>Bacteria</taxon>
        <taxon>Pseudomonadati</taxon>
        <taxon>Pseudomonadota</taxon>
        <taxon>Alphaproteobacteria</taxon>
        <taxon>Hyphomicrobiales</taxon>
        <taxon>Methylopilaceae</taxon>
        <taxon>Hansschlegelia</taxon>
    </lineage>
</organism>
<dbReference type="InterPro" id="IPR027266">
    <property type="entry name" value="TrmE/GcvT-like"/>
</dbReference>
<sequence length="189" mass="19947">MPEPLLARSALRAHVAPEIAAPAPGVVLRERTDLTLASVAAFKGREAELADAVRSAYGIELPTTPTRVAAGEVAFVWAGPGKWLATATGPVDFSTLPAAVADQSDGRSVLSVSGERARETLATLIAIDLHPRAFTSGDAALTHAASISVHLWQTDDAPTYEIAVFRSYAATLWRWLVHAGQSRGIDAKL</sequence>
<reference evidence="1 2" key="1">
    <citation type="submission" date="2019-02" db="EMBL/GenBank/DDBJ databases">
        <title>Hansschlegelia quercus sp. nov., a novel methylotrophic bacterium from buds of oak (Quercus robur L.).</title>
        <authorList>
            <person name="Agafonova N.V."/>
            <person name="Kaparullina E.N."/>
            <person name="Grouzdev D.S."/>
            <person name="Doronina N.V."/>
        </authorList>
    </citation>
    <scope>NUCLEOTIDE SEQUENCE [LARGE SCALE GENOMIC DNA]</scope>
    <source>
        <strain evidence="1 2">Dub</strain>
    </source>
</reference>
<evidence type="ECO:0000313" key="1">
    <source>
        <dbReference type="EMBL" id="TBN47606.1"/>
    </source>
</evidence>
<dbReference type="SUPFAM" id="SSF103025">
    <property type="entry name" value="Folate-binding domain"/>
    <property type="match status" value="1"/>
</dbReference>
<dbReference type="Gene3D" id="3.30.1360.120">
    <property type="entry name" value="Probable tRNA modification gtpase trme, domain 1"/>
    <property type="match status" value="1"/>
</dbReference>
<dbReference type="Proteomes" id="UP000291613">
    <property type="component" value="Unassembled WGS sequence"/>
</dbReference>
<evidence type="ECO:0008006" key="3">
    <source>
        <dbReference type="Google" id="ProtNLM"/>
    </source>
</evidence>
<dbReference type="OrthoDB" id="7562825at2"/>